<accession>A0A5B0M9I7</accession>
<gene>
    <name evidence="1" type="ORF">PGT21_006699</name>
</gene>
<proteinExistence type="predicted"/>
<sequence length="101" mass="10968">MRRSKSGGTQLSAPLMQANIDIWFDGVGSRTEGKSSSDKRIINLVDALCSLCKGVAASQPTWMALITSDHNSAFGQCISLGQVLLTECAIFLYRAYVETKH</sequence>
<dbReference type="Proteomes" id="UP000324748">
    <property type="component" value="Unassembled WGS sequence"/>
</dbReference>
<comment type="caution">
    <text evidence="1">The sequence shown here is derived from an EMBL/GenBank/DDBJ whole genome shotgun (WGS) entry which is preliminary data.</text>
</comment>
<dbReference type="EMBL" id="VSWC01000158">
    <property type="protein sequence ID" value="KAA1073261.1"/>
    <property type="molecule type" value="Genomic_DNA"/>
</dbReference>
<dbReference type="AlphaFoldDB" id="A0A5B0M9I7"/>
<reference evidence="1 2" key="1">
    <citation type="submission" date="2019-05" db="EMBL/GenBank/DDBJ databases">
        <title>Emergence of the Ug99 lineage of the wheat stem rust pathogen through somatic hybridization.</title>
        <authorList>
            <person name="Li F."/>
            <person name="Upadhyaya N.M."/>
            <person name="Sperschneider J."/>
            <person name="Matny O."/>
            <person name="Nguyen-Phuc H."/>
            <person name="Mago R."/>
            <person name="Raley C."/>
            <person name="Miller M.E."/>
            <person name="Silverstein K.A.T."/>
            <person name="Henningsen E."/>
            <person name="Hirsch C.D."/>
            <person name="Visser B."/>
            <person name="Pretorius Z.A."/>
            <person name="Steffenson B.J."/>
            <person name="Schwessinger B."/>
            <person name="Dodds P.N."/>
            <person name="Figueroa M."/>
        </authorList>
    </citation>
    <scope>NUCLEOTIDE SEQUENCE [LARGE SCALE GENOMIC DNA]</scope>
    <source>
        <strain evidence="1">21-0</strain>
    </source>
</reference>
<evidence type="ECO:0000313" key="1">
    <source>
        <dbReference type="EMBL" id="KAA1073261.1"/>
    </source>
</evidence>
<protein>
    <submittedName>
        <fullName evidence="1">Uncharacterized protein</fullName>
    </submittedName>
</protein>
<keyword evidence="2" id="KW-1185">Reference proteome</keyword>
<evidence type="ECO:0000313" key="2">
    <source>
        <dbReference type="Proteomes" id="UP000324748"/>
    </source>
</evidence>
<organism evidence="1 2">
    <name type="scientific">Puccinia graminis f. sp. tritici</name>
    <dbReference type="NCBI Taxonomy" id="56615"/>
    <lineage>
        <taxon>Eukaryota</taxon>
        <taxon>Fungi</taxon>
        <taxon>Dikarya</taxon>
        <taxon>Basidiomycota</taxon>
        <taxon>Pucciniomycotina</taxon>
        <taxon>Pucciniomycetes</taxon>
        <taxon>Pucciniales</taxon>
        <taxon>Pucciniaceae</taxon>
        <taxon>Puccinia</taxon>
    </lineage>
</organism>
<name>A0A5B0M9I7_PUCGR</name>